<dbReference type="NCBIfam" id="TIGR01987">
    <property type="entry name" value="HI0074"/>
    <property type="match status" value="1"/>
</dbReference>
<dbReference type="GeneID" id="28539740"/>
<proteinExistence type="predicted"/>
<evidence type="ECO:0000313" key="1">
    <source>
        <dbReference type="EMBL" id="CED70306.1"/>
    </source>
</evidence>
<dbReference type="STRING" id="80852.AWOD_I_0211"/>
<dbReference type="EMBL" id="LN554846">
    <property type="protein sequence ID" value="CED70306.1"/>
    <property type="molecule type" value="Genomic_DNA"/>
</dbReference>
<dbReference type="Gene3D" id="1.20.120.330">
    <property type="entry name" value="Nucleotidyltransferases domain 2"/>
    <property type="match status" value="1"/>
</dbReference>
<dbReference type="InterPro" id="IPR010235">
    <property type="entry name" value="HepT"/>
</dbReference>
<gene>
    <name evidence="1" type="ORF">AWOD_I_0211</name>
</gene>
<organism evidence="1 2">
    <name type="scientific">Aliivibrio wodanis</name>
    <dbReference type="NCBI Taxonomy" id="80852"/>
    <lineage>
        <taxon>Bacteria</taxon>
        <taxon>Pseudomonadati</taxon>
        <taxon>Pseudomonadota</taxon>
        <taxon>Gammaproteobacteria</taxon>
        <taxon>Vibrionales</taxon>
        <taxon>Vibrionaceae</taxon>
        <taxon>Aliivibrio</taxon>
    </lineage>
</organism>
<dbReference type="Proteomes" id="UP000032427">
    <property type="component" value="Chromosome 1"/>
</dbReference>
<evidence type="ECO:0000313" key="2">
    <source>
        <dbReference type="Proteomes" id="UP000032427"/>
    </source>
</evidence>
<protein>
    <submittedName>
        <fullName evidence="1">Putative nucleotidyltransferase</fullName>
    </submittedName>
</protein>
<dbReference type="PATRIC" id="fig|80852.17.peg.217"/>
<dbReference type="KEGG" id="awd:AWOD_I_0211"/>
<sequence>MTYYELRWEQRFQNFSRSFLLLEKGTELDHPSVIERAGMIQFFEVAFEQSWKVLKDFLEEEGFTVKSPRDAIKTAFQYGFIENADIWLEALKDRNLTTHTYDEETAEKVESNIKHRYYPILKSLYIDFNKKLSKT</sequence>
<name>A0A090IIH3_9GAMM</name>
<dbReference type="AlphaFoldDB" id="A0A090IIH3"/>
<dbReference type="Pfam" id="PF08780">
    <property type="entry name" value="NTase_sub_bind"/>
    <property type="match status" value="1"/>
</dbReference>
<dbReference type="SUPFAM" id="SSF81593">
    <property type="entry name" value="Nucleotidyltransferase substrate binding subunit/domain"/>
    <property type="match status" value="1"/>
</dbReference>
<dbReference type="GO" id="GO:0016740">
    <property type="term" value="F:transferase activity"/>
    <property type="evidence" value="ECO:0007669"/>
    <property type="project" value="UniProtKB-KW"/>
</dbReference>
<dbReference type="HOGENOM" id="CLU_118479_1_0_6"/>
<dbReference type="OrthoDB" id="9810452at2"/>
<keyword evidence="2" id="KW-1185">Reference proteome</keyword>
<keyword evidence="1" id="KW-0808">Transferase</keyword>
<accession>A0A090IIH3</accession>
<reference evidence="2" key="1">
    <citation type="submission" date="2014-09" db="EMBL/GenBank/DDBJ databases">
        <authorList>
            <person name="Hjerde E."/>
        </authorList>
    </citation>
    <scope>NUCLEOTIDE SEQUENCE [LARGE SCALE GENOMIC DNA]</scope>
    <source>
        <strain evidence="2">06/09/139</strain>
    </source>
</reference>